<name>A0A5C3QK97_9AGAR</name>
<reference evidence="2 3" key="1">
    <citation type="journal article" date="2019" name="Nat. Ecol. Evol.">
        <title>Megaphylogeny resolves global patterns of mushroom evolution.</title>
        <authorList>
            <person name="Varga T."/>
            <person name="Krizsan K."/>
            <person name="Foldi C."/>
            <person name="Dima B."/>
            <person name="Sanchez-Garcia M."/>
            <person name="Sanchez-Ramirez S."/>
            <person name="Szollosi G.J."/>
            <person name="Szarkandi J.G."/>
            <person name="Papp V."/>
            <person name="Albert L."/>
            <person name="Andreopoulos W."/>
            <person name="Angelini C."/>
            <person name="Antonin V."/>
            <person name="Barry K.W."/>
            <person name="Bougher N.L."/>
            <person name="Buchanan P."/>
            <person name="Buyck B."/>
            <person name="Bense V."/>
            <person name="Catcheside P."/>
            <person name="Chovatia M."/>
            <person name="Cooper J."/>
            <person name="Damon W."/>
            <person name="Desjardin D."/>
            <person name="Finy P."/>
            <person name="Geml J."/>
            <person name="Haridas S."/>
            <person name="Hughes K."/>
            <person name="Justo A."/>
            <person name="Karasinski D."/>
            <person name="Kautmanova I."/>
            <person name="Kiss B."/>
            <person name="Kocsube S."/>
            <person name="Kotiranta H."/>
            <person name="LaButti K.M."/>
            <person name="Lechner B.E."/>
            <person name="Liimatainen K."/>
            <person name="Lipzen A."/>
            <person name="Lukacs Z."/>
            <person name="Mihaltcheva S."/>
            <person name="Morgado L.N."/>
            <person name="Niskanen T."/>
            <person name="Noordeloos M.E."/>
            <person name="Ohm R.A."/>
            <person name="Ortiz-Santana B."/>
            <person name="Ovrebo C."/>
            <person name="Racz N."/>
            <person name="Riley R."/>
            <person name="Savchenko A."/>
            <person name="Shiryaev A."/>
            <person name="Soop K."/>
            <person name="Spirin V."/>
            <person name="Szebenyi C."/>
            <person name="Tomsovsky M."/>
            <person name="Tulloss R.E."/>
            <person name="Uehling J."/>
            <person name="Grigoriev I.V."/>
            <person name="Vagvolgyi C."/>
            <person name="Papp T."/>
            <person name="Martin F.M."/>
            <person name="Miettinen O."/>
            <person name="Hibbett D.S."/>
            <person name="Nagy L.G."/>
        </authorList>
    </citation>
    <scope>NUCLEOTIDE SEQUENCE [LARGE SCALE GENOMIC DNA]</scope>
    <source>
        <strain evidence="2 3">CBS 309.79</strain>
    </source>
</reference>
<protein>
    <submittedName>
        <fullName evidence="2">Uncharacterized protein</fullName>
    </submittedName>
</protein>
<evidence type="ECO:0000256" key="1">
    <source>
        <dbReference type="SAM" id="MobiDB-lite"/>
    </source>
</evidence>
<dbReference type="STRING" id="1884261.A0A5C3QK97"/>
<dbReference type="EMBL" id="ML178823">
    <property type="protein sequence ID" value="TFL02192.1"/>
    <property type="molecule type" value="Genomic_DNA"/>
</dbReference>
<dbReference type="Proteomes" id="UP000305067">
    <property type="component" value="Unassembled WGS sequence"/>
</dbReference>
<evidence type="ECO:0000313" key="2">
    <source>
        <dbReference type="EMBL" id="TFL02192.1"/>
    </source>
</evidence>
<gene>
    <name evidence="2" type="ORF">BDV98DRAFT_566859</name>
</gene>
<feature type="compositionally biased region" description="Polar residues" evidence="1">
    <location>
        <begin position="485"/>
        <end position="500"/>
    </location>
</feature>
<evidence type="ECO:0000313" key="3">
    <source>
        <dbReference type="Proteomes" id="UP000305067"/>
    </source>
</evidence>
<proteinExistence type="predicted"/>
<accession>A0A5C3QK97</accession>
<feature type="region of interest" description="Disordered" evidence="1">
    <location>
        <begin position="478"/>
        <end position="501"/>
    </location>
</feature>
<dbReference type="AlphaFoldDB" id="A0A5C3QK97"/>
<sequence length="558" mass="61789">MSHLFSFVSELQSKIALTSTREAHELVDERIEQLHKTIVLLKSIRNEQSIVSKLPAEVLSTILCTAINPRSDLGNLHTLLKVSSWKSHVDLTAVCTHWRSVALGCPEYWCMIPFTQSKHYDKMIARSGNGPQILTLYTRSFGSSNEVPELLVARMNATNLAELHVALDEPRLSALSSHFPRTISPMLSRVVITATSSRAALLPLHKLFTCSLPVLRHLSLENCNIPWSDIQDRADCQFPKDLLSLHIAHPADPCPCTLLLSILESSPKLRHLHLEKVLNPDFIPSTEVLMPLDSLQTCYIQDGSAFVPFYASCAWPQALNVTAELNFHEPTPLNRFLTACHATALEEKFHTLRVTPLAGAAELRGPGLKCTITLRPSGGLRLIRDAHLPALTTLEIQSPDRLLENPQSMQAVSPESAMAQFLIRHEKIDTLVLGGDELCNVLDLLARQSSAANDITDSNLQISCPSLVNLTLEKTAMSEHDWDQQRSQPPQARNISQSLDAQRKSAQDAYRNFCSLQGMLRSRCEMGLPIKQLSIGGVEGFEKVVKLVEAITGEGVVQ</sequence>
<dbReference type="OrthoDB" id="3156934at2759"/>
<keyword evidence="3" id="KW-1185">Reference proteome</keyword>
<organism evidence="2 3">
    <name type="scientific">Pterulicium gracile</name>
    <dbReference type="NCBI Taxonomy" id="1884261"/>
    <lineage>
        <taxon>Eukaryota</taxon>
        <taxon>Fungi</taxon>
        <taxon>Dikarya</taxon>
        <taxon>Basidiomycota</taxon>
        <taxon>Agaricomycotina</taxon>
        <taxon>Agaricomycetes</taxon>
        <taxon>Agaricomycetidae</taxon>
        <taxon>Agaricales</taxon>
        <taxon>Pleurotineae</taxon>
        <taxon>Pterulaceae</taxon>
        <taxon>Pterulicium</taxon>
    </lineage>
</organism>